<name>A0ABR9L232_9PSEU</name>
<dbReference type="RefSeq" id="WP_225948827.1">
    <property type="nucleotide sequence ID" value="NZ_JADBEJ010000001.1"/>
</dbReference>
<evidence type="ECO:0000256" key="1">
    <source>
        <dbReference type="SAM" id="MobiDB-lite"/>
    </source>
</evidence>
<protein>
    <submittedName>
        <fullName evidence="2">Uncharacterized protein</fullName>
    </submittedName>
</protein>
<accession>A0ABR9L232</accession>
<comment type="caution">
    <text evidence="2">The sequence shown here is derived from an EMBL/GenBank/DDBJ whole genome shotgun (WGS) entry which is preliminary data.</text>
</comment>
<dbReference type="Proteomes" id="UP000656548">
    <property type="component" value="Unassembled WGS sequence"/>
</dbReference>
<sequence length="83" mass="9027">MTSSDGRRTSRRRFAQGPAVSVPTITIGGDFDGPNTDGKAYRPKFSGKSEHCVLSGIGHNVRRRPRRSSPRPSWTSTGSSVPR</sequence>
<evidence type="ECO:0000313" key="3">
    <source>
        <dbReference type="Proteomes" id="UP000656548"/>
    </source>
</evidence>
<evidence type="ECO:0000313" key="2">
    <source>
        <dbReference type="EMBL" id="MBE1574711.1"/>
    </source>
</evidence>
<organism evidence="2 3">
    <name type="scientific">Amycolatopsis roodepoortensis</name>
    <dbReference type="NCBI Taxonomy" id="700274"/>
    <lineage>
        <taxon>Bacteria</taxon>
        <taxon>Bacillati</taxon>
        <taxon>Actinomycetota</taxon>
        <taxon>Actinomycetes</taxon>
        <taxon>Pseudonocardiales</taxon>
        <taxon>Pseudonocardiaceae</taxon>
        <taxon>Amycolatopsis</taxon>
    </lineage>
</organism>
<proteinExistence type="predicted"/>
<reference evidence="2 3" key="1">
    <citation type="submission" date="2020-10" db="EMBL/GenBank/DDBJ databases">
        <title>Sequencing the genomes of 1000 actinobacteria strains.</title>
        <authorList>
            <person name="Klenk H.-P."/>
        </authorList>
    </citation>
    <scope>NUCLEOTIDE SEQUENCE [LARGE SCALE GENOMIC DNA]</scope>
    <source>
        <strain evidence="2 3">DSM 46661</strain>
    </source>
</reference>
<dbReference type="EMBL" id="JADBEJ010000001">
    <property type="protein sequence ID" value="MBE1574711.1"/>
    <property type="molecule type" value="Genomic_DNA"/>
</dbReference>
<feature type="compositionally biased region" description="Polar residues" evidence="1">
    <location>
        <begin position="74"/>
        <end position="83"/>
    </location>
</feature>
<feature type="region of interest" description="Disordered" evidence="1">
    <location>
        <begin position="1"/>
        <end position="83"/>
    </location>
</feature>
<gene>
    <name evidence="2" type="ORF">H4W30_001740</name>
</gene>
<feature type="compositionally biased region" description="Basic residues" evidence="1">
    <location>
        <begin position="60"/>
        <end position="69"/>
    </location>
</feature>
<keyword evidence="3" id="KW-1185">Reference proteome</keyword>